<feature type="compositionally biased region" description="Low complexity" evidence="1">
    <location>
        <begin position="410"/>
        <end position="433"/>
    </location>
</feature>
<feature type="compositionally biased region" description="Polar residues" evidence="1">
    <location>
        <begin position="1327"/>
        <end position="1340"/>
    </location>
</feature>
<feature type="region of interest" description="Disordered" evidence="1">
    <location>
        <begin position="147"/>
        <end position="212"/>
    </location>
</feature>
<evidence type="ECO:0000313" key="4">
    <source>
        <dbReference type="RefSeq" id="XP_026190392.1"/>
    </source>
</evidence>
<dbReference type="RefSeq" id="XP_026190392.1">
    <property type="nucleotide sequence ID" value="XM_026334607.1"/>
</dbReference>
<accession>A0A6P6RSA6</accession>
<evidence type="ECO:0000313" key="3">
    <source>
        <dbReference type="Proteomes" id="UP000515125"/>
    </source>
</evidence>
<reference evidence="4" key="1">
    <citation type="submission" date="2025-08" db="UniProtKB">
        <authorList>
            <consortium name="RefSeq"/>
        </authorList>
    </citation>
    <scope>IDENTIFICATION</scope>
</reference>
<name>A0A6P6RSA6_9EIME</name>
<gene>
    <name evidence="4" type="primary">LOC34623473</name>
</gene>
<feature type="region of interest" description="Disordered" evidence="1">
    <location>
        <begin position="1457"/>
        <end position="1508"/>
    </location>
</feature>
<feature type="region of interest" description="Disordered" evidence="1">
    <location>
        <begin position="526"/>
        <end position="551"/>
    </location>
</feature>
<dbReference type="GeneID" id="34623473"/>
<feature type="compositionally biased region" description="Basic residues" evidence="1">
    <location>
        <begin position="1483"/>
        <end position="1501"/>
    </location>
</feature>
<keyword evidence="3" id="KW-1185">Reference proteome</keyword>
<feature type="compositionally biased region" description="Low complexity" evidence="1">
    <location>
        <begin position="1457"/>
        <end position="1477"/>
    </location>
</feature>
<feature type="compositionally biased region" description="Basic and acidic residues" evidence="1">
    <location>
        <begin position="163"/>
        <end position="173"/>
    </location>
</feature>
<dbReference type="OrthoDB" id="354886at2759"/>
<feature type="domain" description="BRCT" evidence="2">
    <location>
        <begin position="1426"/>
        <end position="1451"/>
    </location>
</feature>
<protein>
    <submittedName>
        <fullName evidence="4">Uncharacterized protein LOC34623473</fullName>
    </submittedName>
</protein>
<feature type="region of interest" description="Disordered" evidence="1">
    <location>
        <begin position="410"/>
        <end position="443"/>
    </location>
</feature>
<feature type="compositionally biased region" description="Low complexity" evidence="1">
    <location>
        <begin position="531"/>
        <end position="549"/>
    </location>
</feature>
<feature type="compositionally biased region" description="Low complexity" evidence="1">
    <location>
        <begin position="1341"/>
        <end position="1375"/>
    </location>
</feature>
<proteinExistence type="predicted"/>
<feature type="region of interest" description="Disordered" evidence="1">
    <location>
        <begin position="1206"/>
        <end position="1376"/>
    </location>
</feature>
<feature type="compositionally biased region" description="Low complexity" evidence="1">
    <location>
        <begin position="177"/>
        <end position="187"/>
    </location>
</feature>
<feature type="compositionally biased region" description="Gly residues" evidence="1">
    <location>
        <begin position="148"/>
        <end position="160"/>
    </location>
</feature>
<dbReference type="Proteomes" id="UP000515125">
    <property type="component" value="Unplaced"/>
</dbReference>
<dbReference type="InterPro" id="IPR001357">
    <property type="entry name" value="BRCT_dom"/>
</dbReference>
<evidence type="ECO:0000259" key="2">
    <source>
        <dbReference type="PROSITE" id="PS50172"/>
    </source>
</evidence>
<organism evidence="3 4">
    <name type="scientific">Cyclospora cayetanensis</name>
    <dbReference type="NCBI Taxonomy" id="88456"/>
    <lineage>
        <taxon>Eukaryota</taxon>
        <taxon>Sar</taxon>
        <taxon>Alveolata</taxon>
        <taxon>Apicomplexa</taxon>
        <taxon>Conoidasida</taxon>
        <taxon>Coccidia</taxon>
        <taxon>Eucoccidiorida</taxon>
        <taxon>Eimeriorina</taxon>
        <taxon>Eimeriidae</taxon>
        <taxon>Cyclospora</taxon>
    </lineage>
</organism>
<dbReference type="InterPro" id="IPR036420">
    <property type="entry name" value="BRCT_dom_sf"/>
</dbReference>
<feature type="compositionally biased region" description="Pro residues" evidence="1">
    <location>
        <begin position="1226"/>
        <end position="1236"/>
    </location>
</feature>
<dbReference type="Gene3D" id="3.40.50.10190">
    <property type="entry name" value="BRCT domain"/>
    <property type="match status" value="1"/>
</dbReference>
<dbReference type="PROSITE" id="PS50172">
    <property type="entry name" value="BRCT"/>
    <property type="match status" value="1"/>
</dbReference>
<evidence type="ECO:0000256" key="1">
    <source>
        <dbReference type="SAM" id="MobiDB-lite"/>
    </source>
</evidence>
<sequence length="1597" mass="169019">MGKVAEPAGAPTEEAAEFLGFPEPAPVEDVRRGASSTIPLFAGEAFWGHHPSEQASLSQGPLEPYSATTLYGPPTVCAPPLEGPPGTAFEASFEASDPAFGAFPRAPTPAEVSKGIFLCERVVLEYSGNSQLPAEVRLALKHPHGYQVKGGGKGPLGGPQGAPHEDAYGESRGRGPARQIAGSSAASRSRREQLSTPRLGEQGVHEGRGGASGGVCDCSDCERCRAFQEARRLLSPFGVHLLLGNGGPDGARGAGGPPGGRAAGKAEEQSDVEAALPLALACMPSNAKERPPGEGPPGAPEVGSDCVCALLESGRAGPSPEGPPGAGEIGGFLVCESRSLKQRAAVEAAAAIKRALTYFLLEAPPPATATAVRMLIPRALGQKDPTSSAASHTKSGPLAAVKLLPQQQNLPQPQHQQEGTFPRTTASPSRSSRGAGGSIERGSDGPRALLLGLLDAVVQLHDVSCDERQAAVSANHFSGILANNRVVLTRVSSDFRAFLMKHEEEVLKAEFPKGFFAARRQQQEARRKRALSAGGPPLEAPGGAASSGTGEEGRALNELLRMGPTFSLHCFVFEGRRQARALLKLLKAFVTPHAELQGATPSARAPVAPSTFNSFVAAAAAHTSAEAKAFELTGRRALGASLQVYMVVSNFRVRGARVMDCRVSFSDTAIALEGGLSKSTKRLRIRGLMLPQSQRELLNATKALAESGSLSDCSLFWDYCRQPHRGAPFYEQGLALCFPGEKLWRHFQSFGGALAARREDTFSTLRALVPEALWGLAAKATREAQLKEQQRAAARAAAATAAAGTCELELSRPAASVWGVLPAVLAAPAAAACLRQSLLCLTYEGSKGPVESLGDPAFFYCCQPDVVEQMPPPHSLLLQQAPVECMVAPVFFRFVAKHGAPPPFDADLAPPLRPAWLRSLAALKTRKREGAFPIKGAPSAAAAGVAVSLGSVIRIALEEAALTRRPSACLSASGAVAAAAASPAAAIEVYAVVLEDPEESAAAASHMKALLEMQRRPRQGTLTVHFVTAAWAYKCLHEGVVNPASALPFHLQVEGLPPCCWAGEPPAPVDSLVPLEAPVLPEKRRDAGAGNKSDGGPCARFMHASTCVMQEPWGLPLFGWFLLATHEALAALAVPRDELETVWGVSIHVLPSLSPHAVLKGLLALLASFGLDPARAPLEMQQMAVFAVVLAPDSLTPENLADEALGSSPALLPRLSPGAPLTSRKPPTPGEGPGGPPATQNLSVKPALLSSRLHHSPSESPLRESRRSAAGDSSTASPFRRMQPRPSHPLRAPEGKSLESAASTRFPFGDKEAPRTPLRTAALRGPQLSSGPFSPRKNSCSPLKASSSPLRAASSPSRGGPSSPLRSSTRGGPSSACRANLALHHRCPWSQSWGPRSNPPRFCMKSGTYRVSIGKLRVLVPGLEAIPLVKTSWVLECLRTRRLLPLQQFFVVPPQEQHQQLQQQHQQQQQQQQQDQQAEGSHPHKQRRQNRSKRREARRAQRLQNGQRTERNFVTVRPGCLWMAQWDCGWRSGGAGPLFALRALINSAPFRANLMRVCPKAVLSKNAFCCRLARSCKNKGGVGGMGHSTVKGPLEVE</sequence>